<dbReference type="EMBL" id="JAPEUX010000004">
    <property type="protein sequence ID" value="KAJ4353760.1"/>
    <property type="molecule type" value="Genomic_DNA"/>
</dbReference>
<dbReference type="AlphaFoldDB" id="A0A9W8XN93"/>
<organism evidence="3 4">
    <name type="scientific">Didymosphaeria variabile</name>
    <dbReference type="NCBI Taxonomy" id="1932322"/>
    <lineage>
        <taxon>Eukaryota</taxon>
        <taxon>Fungi</taxon>
        <taxon>Dikarya</taxon>
        <taxon>Ascomycota</taxon>
        <taxon>Pezizomycotina</taxon>
        <taxon>Dothideomycetes</taxon>
        <taxon>Pleosporomycetidae</taxon>
        <taxon>Pleosporales</taxon>
        <taxon>Massarineae</taxon>
        <taxon>Didymosphaeriaceae</taxon>
        <taxon>Didymosphaeria</taxon>
    </lineage>
</organism>
<dbReference type="GeneID" id="80909020"/>
<dbReference type="RefSeq" id="XP_056071534.1">
    <property type="nucleotide sequence ID" value="XM_056214267.1"/>
</dbReference>
<keyword evidence="4" id="KW-1185">Reference proteome</keyword>
<evidence type="ECO:0000256" key="1">
    <source>
        <dbReference type="SAM" id="Coils"/>
    </source>
</evidence>
<reference evidence="3" key="1">
    <citation type="submission" date="2022-10" db="EMBL/GenBank/DDBJ databases">
        <title>Tapping the CABI collections for fungal endophytes: first genome assemblies for Collariella, Neodidymelliopsis, Ascochyta clinopodiicola, Didymella pomorum, Didymosphaeria variabile, Neocosmospora piperis and Neocucurbitaria cava.</title>
        <authorList>
            <person name="Hill R."/>
        </authorList>
    </citation>
    <scope>NUCLEOTIDE SEQUENCE</scope>
    <source>
        <strain evidence="3">IMI 356815</strain>
    </source>
</reference>
<name>A0A9W8XN93_9PLEO</name>
<protein>
    <recommendedName>
        <fullName evidence="2">Leucine-rich repeat domain-containing protein</fullName>
    </recommendedName>
</protein>
<accession>A0A9W8XN93</accession>
<evidence type="ECO:0000259" key="2">
    <source>
        <dbReference type="Pfam" id="PF24969"/>
    </source>
</evidence>
<feature type="domain" description="Leucine-rich repeat" evidence="2">
    <location>
        <begin position="174"/>
        <end position="286"/>
    </location>
</feature>
<evidence type="ECO:0000313" key="3">
    <source>
        <dbReference type="EMBL" id="KAJ4353760.1"/>
    </source>
</evidence>
<dbReference type="OrthoDB" id="3783332at2759"/>
<feature type="coiled-coil region" evidence="1">
    <location>
        <begin position="317"/>
        <end position="365"/>
    </location>
</feature>
<evidence type="ECO:0000313" key="4">
    <source>
        <dbReference type="Proteomes" id="UP001140513"/>
    </source>
</evidence>
<sequence>MCSDALDNSPKLNELPGELILEILQHLTVVRGYLALPEEEAARKAENAQRIAALHGLSLACRRLNYIATPYLYESITNLGQSTNWTNVDSLLNTIKKKPAFLNFIRYIETDGDEFDAALGSELETKLEGLRRIDYDAYNYDTCIEERTRHIMFPCIVVVSTLISLARNLESLAIDRRFREDLQPFEKTLEFLALDTLDSSWLVELEEDIPTIGSLREFTNLKHVEVSGMVLWSDDDGTVKHPRLSSILPSALETLIVNVEWEDDVEEALADLAKDCAVHFPDLKKVDCSWRPAPMFVGRDLITEFEKAGVSLKLDIASTTEEEEKRIEAEMIQMEQDIEYMDERAEAIEEEIRRFDEEVTQMEEVAHAQETSSGKY</sequence>
<dbReference type="Pfam" id="PF24969">
    <property type="entry name" value="LRR_15"/>
    <property type="match status" value="1"/>
</dbReference>
<dbReference type="Proteomes" id="UP001140513">
    <property type="component" value="Unassembled WGS sequence"/>
</dbReference>
<dbReference type="InterPro" id="IPR056867">
    <property type="entry name" value="LRR_15"/>
</dbReference>
<comment type="caution">
    <text evidence="3">The sequence shown here is derived from an EMBL/GenBank/DDBJ whole genome shotgun (WGS) entry which is preliminary data.</text>
</comment>
<proteinExistence type="predicted"/>
<keyword evidence="1" id="KW-0175">Coiled coil</keyword>
<gene>
    <name evidence="3" type="ORF">N0V89_005490</name>
</gene>